<dbReference type="AlphaFoldDB" id="A0A7K3WT46"/>
<dbReference type="RefSeq" id="WP_163285229.1">
    <property type="nucleotide sequence ID" value="NZ_JAAGVY010000016.1"/>
</dbReference>
<organism evidence="4 5">
    <name type="scientific">Cryomorpha ignava</name>
    <dbReference type="NCBI Taxonomy" id="101383"/>
    <lineage>
        <taxon>Bacteria</taxon>
        <taxon>Pseudomonadati</taxon>
        <taxon>Bacteroidota</taxon>
        <taxon>Flavobacteriia</taxon>
        <taxon>Flavobacteriales</taxon>
        <taxon>Cryomorphaceae</taxon>
        <taxon>Cryomorpha</taxon>
    </lineage>
</organism>
<gene>
    <name evidence="4" type="ORF">G3O08_10010</name>
</gene>
<dbReference type="Gene3D" id="2.120.10.30">
    <property type="entry name" value="TolB, C-terminal domain"/>
    <property type="match status" value="1"/>
</dbReference>
<dbReference type="SUPFAM" id="SSF63829">
    <property type="entry name" value="Calcium-dependent phosphotriesterase"/>
    <property type="match status" value="1"/>
</dbReference>
<dbReference type="Pfam" id="PF18962">
    <property type="entry name" value="Por_Secre_tail"/>
    <property type="match status" value="1"/>
</dbReference>
<keyword evidence="1 2" id="KW-0732">Signal</keyword>
<evidence type="ECO:0000313" key="4">
    <source>
        <dbReference type="EMBL" id="NEN23835.1"/>
    </source>
</evidence>
<dbReference type="NCBIfam" id="TIGR04183">
    <property type="entry name" value="Por_Secre_tail"/>
    <property type="match status" value="1"/>
</dbReference>
<reference evidence="4 5" key="1">
    <citation type="submission" date="2020-02" db="EMBL/GenBank/DDBJ databases">
        <title>Out from the shadows clarifying the taxonomy of the family Cryomorphaceae and related taxa by utilizing the GTDB taxonomic framework.</title>
        <authorList>
            <person name="Bowman J.P."/>
        </authorList>
    </citation>
    <scope>NUCLEOTIDE SEQUENCE [LARGE SCALE GENOMIC DNA]</scope>
    <source>
        <strain evidence="4 5">QSSC 1-22</strain>
    </source>
</reference>
<evidence type="ECO:0000313" key="5">
    <source>
        <dbReference type="Proteomes" id="UP000486602"/>
    </source>
</evidence>
<keyword evidence="5" id="KW-1185">Reference proteome</keyword>
<evidence type="ECO:0000256" key="1">
    <source>
        <dbReference type="ARBA" id="ARBA00022729"/>
    </source>
</evidence>
<dbReference type="EMBL" id="JAAGVY010000016">
    <property type="protein sequence ID" value="NEN23835.1"/>
    <property type="molecule type" value="Genomic_DNA"/>
</dbReference>
<protein>
    <submittedName>
        <fullName evidence="4">T9SS type A sorting domain-containing protein</fullName>
    </submittedName>
</protein>
<feature type="domain" description="Secretion system C-terminal sorting" evidence="3">
    <location>
        <begin position="612"/>
        <end position="680"/>
    </location>
</feature>
<sequence>MKNFYALFTLLGIILFSTPSFSQCADGEVEVEIVVHTDAYGYEAYWQLVPNGNACNDGTIASGGNTAVGCNGAGDQNQTPGGYGDNLEITEGPWCLAEGADFDLIYIDDWGDGGFSFDVYVNGYSIESFDGIGLGATFTFTAAEPPTYDMGVSASNLYQYVNIGSFDIHGHVFNFGTETINSFDFNYAIDGGETQTFAVTDANLANYQDMEVEHDTPWIISENGVYEVSIWTDNLNGNVDENPANDTLNLTVEAGPGTPNIIDNYINALPLITAIANGSDDVNNPTDLDFHPVLSNKELWVINKDTENSGGSTVTIYNAGESNQTELWKRDGNAWHFMSLPTGIAFSQNGNFANSPGVYDANHNGGDAFTGPALWSSDMDIYAEPSGGNGSHLDMLHQSPYSQGIAAEKDNAFWVFDGYSNDIVRNDFVDDHGPGNDDHSDARIRRYADDEVLRDPNNEVVSHLVLDGENEWLYVVDHGNDRVIRIDINTGIVGGTPPYPANELYEEYTMVTGYTQETVVASGNLSRPAGIDVIEDRMIVSEFETGEIVIYDISVMPALELHRIETGFSSLQGIKIGPDGKIWGVDYNSNTVFRVDDSALSANNIEITDPIIFPNPTSDMIQIINLDQNALLQLFDMQGKLVKEMRTNQSKVEMNMTDLESGIYTLRVNYARGSTSKKVVKL</sequence>
<proteinExistence type="predicted"/>
<name>A0A7K3WT46_9FLAO</name>
<accession>A0A7K3WT46</accession>
<evidence type="ECO:0000259" key="3">
    <source>
        <dbReference type="Pfam" id="PF18962"/>
    </source>
</evidence>
<comment type="caution">
    <text evidence="4">The sequence shown here is derived from an EMBL/GenBank/DDBJ whole genome shotgun (WGS) entry which is preliminary data.</text>
</comment>
<dbReference type="InterPro" id="IPR026444">
    <property type="entry name" value="Secre_tail"/>
</dbReference>
<dbReference type="InterPro" id="IPR011042">
    <property type="entry name" value="6-blade_b-propeller_TolB-like"/>
</dbReference>
<feature type="chain" id="PRO_5029476531" evidence="2">
    <location>
        <begin position="23"/>
        <end position="682"/>
    </location>
</feature>
<dbReference type="Proteomes" id="UP000486602">
    <property type="component" value="Unassembled WGS sequence"/>
</dbReference>
<feature type="signal peptide" evidence="2">
    <location>
        <begin position="1"/>
        <end position="22"/>
    </location>
</feature>
<evidence type="ECO:0000256" key="2">
    <source>
        <dbReference type="SAM" id="SignalP"/>
    </source>
</evidence>